<dbReference type="RefSeq" id="WP_222427514.1">
    <property type="nucleotide sequence ID" value="NZ_VLLC01000003.1"/>
</dbReference>
<sequence length="80" mass="8532">MNPMECQGRGAAGKVSRAGEIRRKRDNVKLGLAVCLGATVITGLVNSKTSRRLHVVAGAALVGLSAWHHLLYTPKKKKSP</sequence>
<keyword evidence="1" id="KW-0472">Membrane</keyword>
<keyword evidence="3" id="KW-1185">Reference proteome</keyword>
<organism evidence="2 3">
    <name type="scientific">Desulfobotulus alkaliphilus</name>
    <dbReference type="NCBI Taxonomy" id="622671"/>
    <lineage>
        <taxon>Bacteria</taxon>
        <taxon>Pseudomonadati</taxon>
        <taxon>Thermodesulfobacteriota</taxon>
        <taxon>Desulfobacteria</taxon>
        <taxon>Desulfobacterales</taxon>
        <taxon>Desulfobacteraceae</taxon>
        <taxon>Desulfobotulus</taxon>
    </lineage>
</organism>
<accession>A0A562S4N4</accession>
<evidence type="ECO:0000313" key="3">
    <source>
        <dbReference type="Proteomes" id="UP000318307"/>
    </source>
</evidence>
<feature type="transmembrane region" description="Helical" evidence="1">
    <location>
        <begin position="30"/>
        <end position="47"/>
    </location>
</feature>
<feature type="transmembrane region" description="Helical" evidence="1">
    <location>
        <begin position="53"/>
        <end position="72"/>
    </location>
</feature>
<dbReference type="Proteomes" id="UP000318307">
    <property type="component" value="Unassembled WGS sequence"/>
</dbReference>
<evidence type="ECO:0000256" key="1">
    <source>
        <dbReference type="SAM" id="Phobius"/>
    </source>
</evidence>
<name>A0A562S4N4_9BACT</name>
<reference evidence="2 3" key="1">
    <citation type="submission" date="2019-07" db="EMBL/GenBank/DDBJ databases">
        <title>Genome sequencing of 100 strains of the haloalkaliphilic chemolithoautotrophic sulfur-oxidizing bacterium Thioalkalivibrio.</title>
        <authorList>
            <person name="Muyzer G."/>
        </authorList>
    </citation>
    <scope>NUCLEOTIDE SEQUENCE [LARGE SCALE GENOMIC DNA]</scope>
    <source>
        <strain evidence="2 3">ASO4-4</strain>
    </source>
</reference>
<keyword evidence="1" id="KW-0812">Transmembrane</keyword>
<dbReference type="AlphaFoldDB" id="A0A562S4N4"/>
<proteinExistence type="predicted"/>
<evidence type="ECO:0000313" key="2">
    <source>
        <dbReference type="EMBL" id="TWI75670.1"/>
    </source>
</evidence>
<keyword evidence="1" id="KW-1133">Transmembrane helix</keyword>
<protein>
    <submittedName>
        <fullName evidence="2">Uncharacterized protein</fullName>
    </submittedName>
</protein>
<dbReference type="EMBL" id="VLLC01000003">
    <property type="protein sequence ID" value="TWI75670.1"/>
    <property type="molecule type" value="Genomic_DNA"/>
</dbReference>
<comment type="caution">
    <text evidence="2">The sequence shown here is derived from an EMBL/GenBank/DDBJ whole genome shotgun (WGS) entry which is preliminary data.</text>
</comment>
<gene>
    <name evidence="2" type="ORF">LZ24_00723</name>
</gene>